<protein>
    <submittedName>
        <fullName evidence="8">GHKL domain-containing protein</fullName>
    </submittedName>
    <submittedName>
        <fullName evidence="6">Sensor histidine kinase CitA</fullName>
        <ecNumber evidence="6">2.7.13.3</ecNumber>
    </submittedName>
</protein>
<evidence type="ECO:0000313" key="11">
    <source>
        <dbReference type="Proteomes" id="UP000095621"/>
    </source>
</evidence>
<keyword evidence="4" id="KW-0812">Transmembrane</keyword>
<dbReference type="EMBL" id="CZBV01000005">
    <property type="protein sequence ID" value="CUQ86945.1"/>
    <property type="molecule type" value="Genomic_DNA"/>
</dbReference>
<keyword evidence="2 6" id="KW-0808">Transferase</keyword>
<dbReference type="OrthoDB" id="3173688at2"/>
<evidence type="ECO:0000313" key="15">
    <source>
        <dbReference type="Proteomes" id="UP000481964"/>
    </source>
</evidence>
<evidence type="ECO:0000256" key="1">
    <source>
        <dbReference type="ARBA" id="ARBA00022553"/>
    </source>
</evidence>
<dbReference type="Proteomes" id="UP000284794">
    <property type="component" value="Unassembled WGS sequence"/>
</dbReference>
<dbReference type="EMBL" id="WKRD01000004">
    <property type="protein sequence ID" value="MSC56960.1"/>
    <property type="molecule type" value="Genomic_DNA"/>
</dbReference>
<dbReference type="Pfam" id="PF14501">
    <property type="entry name" value="HATPase_c_5"/>
    <property type="match status" value="1"/>
</dbReference>
<dbReference type="Gene3D" id="3.30.565.10">
    <property type="entry name" value="Histidine kinase-like ATPase, C-terminal domain"/>
    <property type="match status" value="1"/>
</dbReference>
<evidence type="ECO:0000313" key="7">
    <source>
        <dbReference type="EMBL" id="CUQ86945.1"/>
    </source>
</evidence>
<evidence type="ECO:0000259" key="5">
    <source>
        <dbReference type="Pfam" id="PF14501"/>
    </source>
</evidence>
<dbReference type="EC" id="2.7.13.3" evidence="6"/>
<dbReference type="InterPro" id="IPR016120">
    <property type="entry name" value="Sig_transdc_His_kin_SpoOB"/>
</dbReference>
<keyword evidence="1" id="KW-0597">Phosphoprotein</keyword>
<proteinExistence type="predicted"/>
<dbReference type="AlphaFoldDB" id="A0A174YWG0"/>
<evidence type="ECO:0000313" key="13">
    <source>
        <dbReference type="Proteomes" id="UP000284794"/>
    </source>
</evidence>
<evidence type="ECO:0000313" key="14">
    <source>
        <dbReference type="Proteomes" id="UP000285844"/>
    </source>
</evidence>
<evidence type="ECO:0000256" key="2">
    <source>
        <dbReference type="ARBA" id="ARBA00022679"/>
    </source>
</evidence>
<evidence type="ECO:0000313" key="12">
    <source>
        <dbReference type="Proteomes" id="UP000095780"/>
    </source>
</evidence>
<dbReference type="Gene3D" id="1.10.287.130">
    <property type="match status" value="1"/>
</dbReference>
<dbReference type="EMBL" id="QSHM01000001">
    <property type="protein sequence ID" value="RHC15406.1"/>
    <property type="molecule type" value="Genomic_DNA"/>
</dbReference>
<dbReference type="InterPro" id="IPR036890">
    <property type="entry name" value="HATPase_C_sf"/>
</dbReference>
<evidence type="ECO:0000256" key="4">
    <source>
        <dbReference type="SAM" id="Phobius"/>
    </source>
</evidence>
<sequence length="365" mass="41736">MFPYISFNYSQYILLLAVAIIFYNNSLNIIGKKKRVYPYIIQLIVTIAVPLLTYQAQKMLSIYSYPVMPYVIFSLIIYVLLIIVLKSFASIRNGMFNIRDIIILALTLITVCAVFTVTMKMQLTSGSLLILLLLCILIFLIYELALSLYMANSNKKYADKLQEQLTSGEDYIKNVSMLDRQIRSIKHDMNNQLQVLSGLINNGQFNEASDFLKQYGIGLEKTIDYINTNNPVINTLINSKIAYAKSENIITAIDITKDIKPMTGNDLCSIIGNVIDNAIEAELHEEESLRQLHIQAYWDDEEMVFHVSNYINETVLDRNSGLATTKEDKNSHGLGTNIVKSLAKRNYGTCDYYETENEFHCEIRW</sequence>
<feature type="transmembrane region" description="Helical" evidence="4">
    <location>
        <begin position="101"/>
        <end position="121"/>
    </location>
</feature>
<name>A0A174YWG0_9FIRM</name>
<keyword evidence="4" id="KW-1133">Transmembrane helix</keyword>
<accession>A0A174YWG0</accession>
<evidence type="ECO:0000313" key="6">
    <source>
        <dbReference type="EMBL" id="CUQ75010.1"/>
    </source>
</evidence>
<organism evidence="6 11">
    <name type="scientific">Lachnospira eligens</name>
    <dbReference type="NCBI Taxonomy" id="39485"/>
    <lineage>
        <taxon>Bacteria</taxon>
        <taxon>Bacillati</taxon>
        <taxon>Bacillota</taxon>
        <taxon>Clostridia</taxon>
        <taxon>Lachnospirales</taxon>
        <taxon>Lachnospiraceae</taxon>
        <taxon>Lachnospira</taxon>
    </lineage>
</organism>
<dbReference type="SUPFAM" id="SSF55874">
    <property type="entry name" value="ATPase domain of HSP90 chaperone/DNA topoisomerase II/histidine kinase"/>
    <property type="match status" value="1"/>
</dbReference>
<dbReference type="Proteomes" id="UP000095780">
    <property type="component" value="Unassembled WGS sequence"/>
</dbReference>
<feature type="transmembrane region" description="Helical" evidence="4">
    <location>
        <begin position="127"/>
        <end position="151"/>
    </location>
</feature>
<dbReference type="Proteomes" id="UP000095621">
    <property type="component" value="Unassembled WGS sequence"/>
</dbReference>
<reference evidence="11 12" key="1">
    <citation type="submission" date="2015-09" db="EMBL/GenBank/DDBJ databases">
        <authorList>
            <consortium name="Pathogen Informatics"/>
        </authorList>
    </citation>
    <scope>NUCLEOTIDE SEQUENCE [LARGE SCALE GENOMIC DNA]</scope>
    <source>
        <strain evidence="6 11">2789STDY5834875</strain>
        <strain evidence="7 12">2789STDY5834878</strain>
    </source>
</reference>
<gene>
    <name evidence="6" type="primary">citA_1</name>
    <name evidence="7" type="synonym">citA_2</name>
    <name evidence="10" type="ORF">DW811_02150</name>
    <name evidence="9" type="ORF">DW858_00770</name>
    <name evidence="6" type="ORF">ERS852490_00273</name>
    <name evidence="7" type="ORF">ERS852492_01920</name>
    <name evidence="8" type="ORF">GKE48_05745</name>
</gene>
<evidence type="ECO:0000313" key="10">
    <source>
        <dbReference type="EMBL" id="RHD10473.1"/>
    </source>
</evidence>
<dbReference type="PANTHER" id="PTHR40448:SF1">
    <property type="entry name" value="TWO-COMPONENT SENSOR HISTIDINE KINASE"/>
    <property type="match status" value="1"/>
</dbReference>
<feature type="transmembrane region" description="Helical" evidence="4">
    <location>
        <begin position="67"/>
        <end position="89"/>
    </location>
</feature>
<dbReference type="EMBL" id="CZBU01000001">
    <property type="protein sequence ID" value="CUQ75010.1"/>
    <property type="molecule type" value="Genomic_DNA"/>
</dbReference>
<keyword evidence="4" id="KW-0472">Membrane</keyword>
<dbReference type="RefSeq" id="WP_022098756.1">
    <property type="nucleotide sequence ID" value="NZ_CABIXW010000005.1"/>
</dbReference>
<feature type="transmembrane region" description="Helical" evidence="4">
    <location>
        <begin position="36"/>
        <end position="55"/>
    </location>
</feature>
<dbReference type="PANTHER" id="PTHR40448">
    <property type="entry name" value="TWO-COMPONENT SENSOR HISTIDINE KINASE"/>
    <property type="match status" value="1"/>
</dbReference>
<keyword evidence="3 6" id="KW-0418">Kinase</keyword>
<dbReference type="Proteomes" id="UP000285844">
    <property type="component" value="Unassembled WGS sequence"/>
</dbReference>
<feature type="domain" description="Sensor histidine kinase NatK-like C-terminal" evidence="5">
    <location>
        <begin position="265"/>
        <end position="363"/>
    </location>
</feature>
<dbReference type="SUPFAM" id="SSF55890">
    <property type="entry name" value="Sporulation response regulatory protein Spo0B"/>
    <property type="match status" value="1"/>
</dbReference>
<dbReference type="EMBL" id="QSIS01000002">
    <property type="protein sequence ID" value="RHD10473.1"/>
    <property type="molecule type" value="Genomic_DNA"/>
</dbReference>
<evidence type="ECO:0000256" key="3">
    <source>
        <dbReference type="ARBA" id="ARBA00022777"/>
    </source>
</evidence>
<dbReference type="Proteomes" id="UP000481964">
    <property type="component" value="Unassembled WGS sequence"/>
</dbReference>
<feature type="transmembrane region" description="Helical" evidence="4">
    <location>
        <begin position="6"/>
        <end position="24"/>
    </location>
</feature>
<dbReference type="InterPro" id="IPR032834">
    <property type="entry name" value="NatK-like_C"/>
</dbReference>
<evidence type="ECO:0000313" key="8">
    <source>
        <dbReference type="EMBL" id="MSC56960.1"/>
    </source>
</evidence>
<evidence type="ECO:0000313" key="9">
    <source>
        <dbReference type="EMBL" id="RHC15406.1"/>
    </source>
</evidence>
<reference evidence="8 15" key="3">
    <citation type="journal article" date="2019" name="Nat. Med.">
        <title>A library of human gut bacterial isolates paired with longitudinal multiomics data enables mechanistic microbiome research.</title>
        <authorList>
            <person name="Poyet M."/>
            <person name="Groussin M."/>
            <person name="Gibbons S.M."/>
            <person name="Avila-Pacheco J."/>
            <person name="Jiang X."/>
            <person name="Kearney S.M."/>
            <person name="Perrotta A.R."/>
            <person name="Berdy B."/>
            <person name="Zhao S."/>
            <person name="Lieberman T.D."/>
            <person name="Swanson P.K."/>
            <person name="Smith M."/>
            <person name="Roesemann S."/>
            <person name="Alexander J.E."/>
            <person name="Rich S.A."/>
            <person name="Livny J."/>
            <person name="Vlamakis H."/>
            <person name="Clish C."/>
            <person name="Bullock K."/>
            <person name="Deik A."/>
            <person name="Scott J."/>
            <person name="Pierce K.A."/>
            <person name="Xavier R.J."/>
            <person name="Alm E.J."/>
        </authorList>
    </citation>
    <scope>NUCLEOTIDE SEQUENCE [LARGE SCALE GENOMIC DNA]</scope>
    <source>
        <strain evidence="8 15">BIOML-A1</strain>
    </source>
</reference>
<dbReference type="GO" id="GO:0000155">
    <property type="term" value="F:phosphorelay sensor kinase activity"/>
    <property type="evidence" value="ECO:0007669"/>
    <property type="project" value="InterPro"/>
</dbReference>
<reference evidence="13 14" key="2">
    <citation type="submission" date="2018-08" db="EMBL/GenBank/DDBJ databases">
        <title>A genome reference for cultivated species of the human gut microbiota.</title>
        <authorList>
            <person name="Zou Y."/>
            <person name="Xue W."/>
            <person name="Luo G."/>
        </authorList>
    </citation>
    <scope>NUCLEOTIDE SEQUENCE [LARGE SCALE GENOMIC DNA]</scope>
    <source>
        <strain evidence="10 13">AM32-2AC</strain>
        <strain evidence="9 14">AM37-3BH</strain>
    </source>
</reference>
<dbReference type="GO" id="GO:0042802">
    <property type="term" value="F:identical protein binding"/>
    <property type="evidence" value="ECO:0007669"/>
    <property type="project" value="TreeGrafter"/>
</dbReference>